<dbReference type="OrthoDB" id="9152211at2"/>
<gene>
    <name evidence="1" type="ORF">BZG02_10385</name>
</gene>
<dbReference type="Proteomes" id="UP000233535">
    <property type="component" value="Unassembled WGS sequence"/>
</dbReference>
<proteinExistence type="predicted"/>
<reference evidence="1 2" key="1">
    <citation type="journal article" date="2017" name="Front. Microbiol.">
        <title>Labilibaculum manganireducens gen. nov., sp. nov. and Labilibaculum filiforme sp. nov., Novel Bacteroidetes Isolated from Subsurface Sediments of the Baltic Sea.</title>
        <authorList>
            <person name="Vandieken V."/>
            <person name="Marshall I.P."/>
            <person name="Niemann H."/>
            <person name="Engelen B."/>
            <person name="Cypionka H."/>
        </authorList>
    </citation>
    <scope>NUCLEOTIDE SEQUENCE [LARGE SCALE GENOMIC DNA]</scope>
    <source>
        <strain evidence="1 2">59.16B</strain>
    </source>
</reference>
<evidence type="ECO:0000313" key="2">
    <source>
        <dbReference type="Proteomes" id="UP000233535"/>
    </source>
</evidence>
<comment type="caution">
    <text evidence="1">The sequence shown here is derived from an EMBL/GenBank/DDBJ whole genome shotgun (WGS) entry which is preliminary data.</text>
</comment>
<accession>A0A2N3HYM1</accession>
<protein>
    <submittedName>
        <fullName evidence="1">Uncharacterized protein</fullName>
    </submittedName>
</protein>
<dbReference type="EMBL" id="MVDD01000006">
    <property type="protein sequence ID" value="PKQ63159.1"/>
    <property type="molecule type" value="Genomic_DNA"/>
</dbReference>
<name>A0A2N3HYM1_9BACT</name>
<dbReference type="RefSeq" id="WP_101261365.1">
    <property type="nucleotide sequence ID" value="NZ_MVDD01000006.1"/>
</dbReference>
<dbReference type="AlphaFoldDB" id="A0A2N3HYM1"/>
<keyword evidence="2" id="KW-1185">Reference proteome</keyword>
<organism evidence="1 2">
    <name type="scientific">Labilibaculum filiforme</name>
    <dbReference type="NCBI Taxonomy" id="1940526"/>
    <lineage>
        <taxon>Bacteria</taxon>
        <taxon>Pseudomonadati</taxon>
        <taxon>Bacteroidota</taxon>
        <taxon>Bacteroidia</taxon>
        <taxon>Marinilabiliales</taxon>
        <taxon>Marinifilaceae</taxon>
        <taxon>Labilibaculum</taxon>
    </lineage>
</organism>
<evidence type="ECO:0000313" key="1">
    <source>
        <dbReference type="EMBL" id="PKQ63159.1"/>
    </source>
</evidence>
<sequence length="251" mass="28990">MKIIWDVNDSDIKKVVDFVNNNKTLLVEKRMLKNIRRKELVISKDIILKKMLRCLLTGQQDINQDKKLNAFFNKTPFLFTDEFLSKEYDIESAVQEALASNGIIPSGKTINFFILNYFYLLQSNWEIMVELEKCSAEDYTVAQERELADYIDKVFKGFGSIQARSFLQTLGLTKYEIPITPQFIGWLKNFGFPILFSPIALQDKSFYHFISNGIQLLCEKANIYPCLLDATVFSSKDTKAWKSSIIKGRGE</sequence>